<feature type="non-terminal residue" evidence="1">
    <location>
        <position position="161"/>
    </location>
</feature>
<reference evidence="1" key="1">
    <citation type="submission" date="2018-05" db="EMBL/GenBank/DDBJ databases">
        <authorList>
            <person name="Lanie J.A."/>
            <person name="Ng W.-L."/>
            <person name="Kazmierczak K.M."/>
            <person name="Andrzejewski T.M."/>
            <person name="Davidsen T.M."/>
            <person name="Wayne K.J."/>
            <person name="Tettelin H."/>
            <person name="Glass J.I."/>
            <person name="Rusch D."/>
            <person name="Podicherti R."/>
            <person name="Tsui H.-C.T."/>
            <person name="Winkler M.E."/>
        </authorList>
    </citation>
    <scope>NUCLEOTIDE SEQUENCE</scope>
</reference>
<dbReference type="EMBL" id="UINC01003413">
    <property type="protein sequence ID" value="SVA06115.1"/>
    <property type="molecule type" value="Genomic_DNA"/>
</dbReference>
<name>A0A381SPY6_9ZZZZ</name>
<dbReference type="AlphaFoldDB" id="A0A381SPY6"/>
<proteinExistence type="predicted"/>
<evidence type="ECO:0000313" key="1">
    <source>
        <dbReference type="EMBL" id="SVA06115.1"/>
    </source>
</evidence>
<gene>
    <name evidence="1" type="ORF">METZ01_LOCUS58969</name>
</gene>
<sequence>MTTRRTRRLATGALVAVVTAITAVGVQAQLRFDRGQNVVPVFEGWEGNPDGTFTMVFGYLNRNYEEMPEAAIGPDNRFEPGPADRGQPTRFYPRRQQFIFRVQVPADWGEKDLVWTLTSHGRTDQAIGSLWPSWEIDDGVIKANRGMGINGAPADNQVPSV</sequence>
<accession>A0A381SPY6</accession>
<organism evidence="1">
    <name type="scientific">marine metagenome</name>
    <dbReference type="NCBI Taxonomy" id="408172"/>
    <lineage>
        <taxon>unclassified sequences</taxon>
        <taxon>metagenomes</taxon>
        <taxon>ecological metagenomes</taxon>
    </lineage>
</organism>
<protein>
    <submittedName>
        <fullName evidence="1">Uncharacterized protein</fullName>
    </submittedName>
</protein>